<evidence type="ECO:0000256" key="7">
    <source>
        <dbReference type="SAM" id="MobiDB-lite"/>
    </source>
</evidence>
<proteinExistence type="inferred from homology"/>
<dbReference type="NCBIfam" id="TIGR00322">
    <property type="entry name" value="diphth2_R"/>
    <property type="match status" value="1"/>
</dbReference>
<dbReference type="InterPro" id="IPR042265">
    <property type="entry name" value="DPH1/DPH2_3"/>
</dbReference>
<evidence type="ECO:0000256" key="1">
    <source>
        <dbReference type="ARBA" id="ARBA00001966"/>
    </source>
</evidence>
<evidence type="ECO:0000256" key="4">
    <source>
        <dbReference type="ARBA" id="ARBA00022723"/>
    </source>
</evidence>
<organism evidence="8">
    <name type="scientific">Ostreococcus mediterraneus</name>
    <dbReference type="NCBI Taxonomy" id="1486918"/>
    <lineage>
        <taxon>Eukaryota</taxon>
        <taxon>Viridiplantae</taxon>
        <taxon>Chlorophyta</taxon>
        <taxon>Mamiellophyceae</taxon>
        <taxon>Mamiellales</taxon>
        <taxon>Bathycoccaceae</taxon>
        <taxon>Ostreococcus</taxon>
    </lineage>
</organism>
<comment type="pathway">
    <text evidence="2">Protein modification; peptidyl-diphthamide biosynthesis.</text>
</comment>
<name>A0A7S2VY39_9CHLO</name>
<dbReference type="PANTHER" id="PTHR10762">
    <property type="entry name" value="DIPHTHAMIDE BIOSYNTHESIS PROTEIN"/>
    <property type="match status" value="1"/>
</dbReference>
<dbReference type="EMBL" id="HBHH01004719">
    <property type="protein sequence ID" value="CAD9656123.1"/>
    <property type="molecule type" value="Transcribed_RNA"/>
</dbReference>
<comment type="cofactor">
    <cofactor evidence="1">
        <name>[4Fe-4S] cluster</name>
        <dbReference type="ChEBI" id="CHEBI:49883"/>
    </cofactor>
</comment>
<dbReference type="Pfam" id="PF01866">
    <property type="entry name" value="Diphthamide_syn"/>
    <property type="match status" value="1"/>
</dbReference>
<reference evidence="8" key="1">
    <citation type="submission" date="2021-01" db="EMBL/GenBank/DDBJ databases">
        <authorList>
            <person name="Corre E."/>
            <person name="Pelletier E."/>
            <person name="Niang G."/>
            <person name="Scheremetjew M."/>
            <person name="Finn R."/>
            <person name="Kale V."/>
            <person name="Holt S."/>
            <person name="Cochrane G."/>
            <person name="Meng A."/>
            <person name="Brown T."/>
            <person name="Cohen L."/>
        </authorList>
    </citation>
    <scope>NUCLEOTIDE SEQUENCE</scope>
    <source>
        <strain evidence="8">Clade-D-RCC2596</strain>
    </source>
</reference>
<evidence type="ECO:0000256" key="3">
    <source>
        <dbReference type="ARBA" id="ARBA00006179"/>
    </source>
</evidence>
<keyword evidence="6" id="KW-0411">Iron-sulfur</keyword>
<evidence type="ECO:0000256" key="5">
    <source>
        <dbReference type="ARBA" id="ARBA00023004"/>
    </source>
</evidence>
<sequence>MALMRAKGREYVIFLISEMNPAKMASLHGLDAFVQIACPRLSIDWGEEFERPVLTPYEAEVALDNVSPWWLAVGAAPGEENSPYPMDYYARDGGTWSSSYHKQTGKNGKTKRTPVQIEQTV</sequence>
<evidence type="ECO:0000313" key="8">
    <source>
        <dbReference type="EMBL" id="CAD9656123.1"/>
    </source>
</evidence>
<dbReference type="GO" id="GO:0017183">
    <property type="term" value="P:protein histidyl modification to diphthamide"/>
    <property type="evidence" value="ECO:0007669"/>
    <property type="project" value="InterPro"/>
</dbReference>
<comment type="similarity">
    <text evidence="3">Belongs to the DPH1/DPH2 family. DPH2 subfamily.</text>
</comment>
<evidence type="ECO:0008006" key="9">
    <source>
        <dbReference type="Google" id="ProtNLM"/>
    </source>
</evidence>
<protein>
    <recommendedName>
        <fullName evidence="9">Diphthamide biosynthesis protein 1</fullName>
    </recommendedName>
</protein>
<evidence type="ECO:0000256" key="2">
    <source>
        <dbReference type="ARBA" id="ARBA00005156"/>
    </source>
</evidence>
<keyword evidence="5" id="KW-0408">Iron</keyword>
<accession>A0A7S2VY39</accession>
<dbReference type="InterPro" id="IPR016435">
    <property type="entry name" value="DPH1/DPH2"/>
</dbReference>
<dbReference type="FunFam" id="3.40.50.11860:FF:000001">
    <property type="entry name" value="2-(3-amino-3-carboxypropyl)histidine synthase subunit 2"/>
    <property type="match status" value="1"/>
</dbReference>
<dbReference type="GO" id="GO:0051536">
    <property type="term" value="F:iron-sulfur cluster binding"/>
    <property type="evidence" value="ECO:0007669"/>
    <property type="project" value="UniProtKB-KW"/>
</dbReference>
<dbReference type="PANTHER" id="PTHR10762:SF1">
    <property type="entry name" value="2-(3-AMINO-3-CARBOXYPROPYL)HISTIDINE SYNTHASE SUBUNIT 1"/>
    <property type="match status" value="1"/>
</dbReference>
<dbReference type="GO" id="GO:0090560">
    <property type="term" value="F:2-(3-amino-3-carboxypropyl)histidine synthase activity"/>
    <property type="evidence" value="ECO:0007669"/>
    <property type="project" value="InterPro"/>
</dbReference>
<dbReference type="SFLD" id="SFLDS00032">
    <property type="entry name" value="Radical_SAM_3-amino-3-carboxyp"/>
    <property type="match status" value="1"/>
</dbReference>
<feature type="region of interest" description="Disordered" evidence="7">
    <location>
        <begin position="99"/>
        <end position="121"/>
    </location>
</feature>
<evidence type="ECO:0000256" key="6">
    <source>
        <dbReference type="ARBA" id="ARBA00023014"/>
    </source>
</evidence>
<dbReference type="GO" id="GO:0046872">
    <property type="term" value="F:metal ion binding"/>
    <property type="evidence" value="ECO:0007669"/>
    <property type="project" value="UniProtKB-KW"/>
</dbReference>
<keyword evidence="4" id="KW-0479">Metal-binding</keyword>
<gene>
    <name evidence="8" type="ORF">OMED0932_LOCUS1869</name>
</gene>
<dbReference type="AlphaFoldDB" id="A0A7S2VY39"/>
<dbReference type="Gene3D" id="3.40.50.11860">
    <property type="entry name" value="Diphthamide synthesis DPH1/DPH2 domain 3"/>
    <property type="match status" value="1"/>
</dbReference>